<accession>A0A9P3LIY5</accession>
<dbReference type="EMBL" id="BPQB01000062">
    <property type="protein sequence ID" value="GJE96658.1"/>
    <property type="molecule type" value="Genomic_DNA"/>
</dbReference>
<feature type="transmembrane region" description="Helical" evidence="1">
    <location>
        <begin position="89"/>
        <end position="111"/>
    </location>
</feature>
<dbReference type="Proteomes" id="UP000703269">
    <property type="component" value="Unassembled WGS sequence"/>
</dbReference>
<sequence length="112" mass="12154">MLCSCKSYIRINVSRAPRGGTSSQSDTRLLTKPCAVGVEISSSMHAQADHLHTDATRKAVAVDQPACTIFIHVADSLWRRRSAVSCLRISPAAAVHVLAYPVVYVLCNVLYV</sequence>
<proteinExistence type="predicted"/>
<evidence type="ECO:0000256" key="1">
    <source>
        <dbReference type="SAM" id="Phobius"/>
    </source>
</evidence>
<keyword evidence="1" id="KW-0472">Membrane</keyword>
<evidence type="ECO:0000313" key="3">
    <source>
        <dbReference type="Proteomes" id="UP000703269"/>
    </source>
</evidence>
<reference evidence="2 3" key="1">
    <citation type="submission" date="2021-08" db="EMBL/GenBank/DDBJ databases">
        <title>Draft Genome Sequence of Phanerochaete sordida strain YK-624.</title>
        <authorList>
            <person name="Mori T."/>
            <person name="Dohra H."/>
            <person name="Suzuki T."/>
            <person name="Kawagishi H."/>
            <person name="Hirai H."/>
        </authorList>
    </citation>
    <scope>NUCLEOTIDE SEQUENCE [LARGE SCALE GENOMIC DNA]</scope>
    <source>
        <strain evidence="2 3">YK-624</strain>
    </source>
</reference>
<keyword evidence="3" id="KW-1185">Reference proteome</keyword>
<keyword evidence="1" id="KW-0812">Transmembrane</keyword>
<organism evidence="2 3">
    <name type="scientific">Phanerochaete sordida</name>
    <dbReference type="NCBI Taxonomy" id="48140"/>
    <lineage>
        <taxon>Eukaryota</taxon>
        <taxon>Fungi</taxon>
        <taxon>Dikarya</taxon>
        <taxon>Basidiomycota</taxon>
        <taxon>Agaricomycotina</taxon>
        <taxon>Agaricomycetes</taxon>
        <taxon>Polyporales</taxon>
        <taxon>Phanerochaetaceae</taxon>
        <taxon>Phanerochaete</taxon>
    </lineage>
</organism>
<evidence type="ECO:0000313" key="2">
    <source>
        <dbReference type="EMBL" id="GJE96658.1"/>
    </source>
</evidence>
<dbReference type="AlphaFoldDB" id="A0A9P3LIY5"/>
<gene>
    <name evidence="2" type="ORF">PsYK624_128590</name>
</gene>
<protein>
    <submittedName>
        <fullName evidence="2">Uncharacterized protein</fullName>
    </submittedName>
</protein>
<keyword evidence="1" id="KW-1133">Transmembrane helix</keyword>
<comment type="caution">
    <text evidence="2">The sequence shown here is derived from an EMBL/GenBank/DDBJ whole genome shotgun (WGS) entry which is preliminary data.</text>
</comment>
<name>A0A9P3LIY5_9APHY</name>